<dbReference type="OrthoDB" id="4697328at2"/>
<evidence type="ECO:0000313" key="3">
    <source>
        <dbReference type="Proteomes" id="UP000297839"/>
    </source>
</evidence>
<dbReference type="InterPro" id="IPR038765">
    <property type="entry name" value="Papain-like_cys_pep_sf"/>
</dbReference>
<sequence length="229" mass="25618">MTFEYSPFGWPEPGAAWLEATEFLDHEHPAVRAFAHDAVGDARGTREKAVRLFDAVRDRIRYDPYHIRMKPEWFRASTVLQDGRAFCIPKAVLLAAAARAVGIPSAVGLSDVTNHLNSPKLRERMGGREIFLDHGWAALCIDGKWLKASPAFNAELCARMKVPPTDFDGEHDAVLQAMDAQGRQQMTYLRDHGVWSDLPYERIRLDFEGYYPGSLWLAGPSATEFGAGN</sequence>
<dbReference type="EMBL" id="SMLK01000007">
    <property type="protein sequence ID" value="TFY97727.1"/>
    <property type="molecule type" value="Genomic_DNA"/>
</dbReference>
<name>A0A4Z0BHI4_9BURK</name>
<reference evidence="2 3" key="1">
    <citation type="submission" date="2019-03" db="EMBL/GenBank/DDBJ databases">
        <title>Ramlibacter sp. 18x22-1, whole genome shotgun sequence.</title>
        <authorList>
            <person name="Zhang X."/>
            <person name="Feng G."/>
            <person name="Zhu H."/>
        </authorList>
    </citation>
    <scope>NUCLEOTIDE SEQUENCE [LARGE SCALE GENOMIC DNA]</scope>
    <source>
        <strain evidence="2 3">18x22-1</strain>
    </source>
</reference>
<dbReference type="SUPFAM" id="SSF54001">
    <property type="entry name" value="Cysteine proteinases"/>
    <property type="match status" value="1"/>
</dbReference>
<protein>
    <submittedName>
        <fullName evidence="2">Transglutaminase family protein</fullName>
    </submittedName>
</protein>
<dbReference type="AlphaFoldDB" id="A0A4Z0BHI4"/>
<keyword evidence="3" id="KW-1185">Reference proteome</keyword>
<gene>
    <name evidence="2" type="ORF">EZ216_18595</name>
</gene>
<organism evidence="2 3">
    <name type="scientific">Ramlibacter humi</name>
    <dbReference type="NCBI Taxonomy" id="2530451"/>
    <lineage>
        <taxon>Bacteria</taxon>
        <taxon>Pseudomonadati</taxon>
        <taxon>Pseudomonadota</taxon>
        <taxon>Betaproteobacteria</taxon>
        <taxon>Burkholderiales</taxon>
        <taxon>Comamonadaceae</taxon>
        <taxon>Ramlibacter</taxon>
    </lineage>
</organism>
<evidence type="ECO:0000313" key="2">
    <source>
        <dbReference type="EMBL" id="TFY97727.1"/>
    </source>
</evidence>
<dbReference type="Proteomes" id="UP000297839">
    <property type="component" value="Unassembled WGS sequence"/>
</dbReference>
<evidence type="ECO:0000259" key="1">
    <source>
        <dbReference type="Pfam" id="PF01841"/>
    </source>
</evidence>
<dbReference type="Pfam" id="PF01841">
    <property type="entry name" value="Transglut_core"/>
    <property type="match status" value="1"/>
</dbReference>
<comment type="caution">
    <text evidence="2">The sequence shown here is derived from an EMBL/GenBank/DDBJ whole genome shotgun (WGS) entry which is preliminary data.</text>
</comment>
<dbReference type="InterPro" id="IPR002931">
    <property type="entry name" value="Transglutaminase-like"/>
</dbReference>
<dbReference type="PANTHER" id="PTHR33490:SF3">
    <property type="entry name" value="CONSERVED INTEGRAL MEMBRANE PROTEIN"/>
    <property type="match status" value="1"/>
</dbReference>
<dbReference type="Gene3D" id="3.10.620.30">
    <property type="match status" value="1"/>
</dbReference>
<proteinExistence type="predicted"/>
<dbReference type="RefSeq" id="WP_135251280.1">
    <property type="nucleotide sequence ID" value="NZ_SMLK01000007.1"/>
</dbReference>
<accession>A0A4Z0BHI4</accession>
<dbReference type="PANTHER" id="PTHR33490">
    <property type="entry name" value="BLR5614 PROTEIN-RELATED"/>
    <property type="match status" value="1"/>
</dbReference>
<feature type="domain" description="Transglutaminase-like" evidence="1">
    <location>
        <begin position="33"/>
        <end position="150"/>
    </location>
</feature>